<evidence type="ECO:0000259" key="7">
    <source>
        <dbReference type="Pfam" id="PF01729"/>
    </source>
</evidence>
<evidence type="ECO:0000256" key="3">
    <source>
        <dbReference type="ARBA" id="ARBA00022642"/>
    </source>
</evidence>
<dbReference type="Gene3D" id="3.90.1170.20">
    <property type="entry name" value="Quinolinate phosphoribosyl transferase, N-terminal domain"/>
    <property type="match status" value="1"/>
</dbReference>
<evidence type="ECO:0000256" key="2">
    <source>
        <dbReference type="ARBA" id="ARBA00009400"/>
    </source>
</evidence>
<dbReference type="CDD" id="cd01572">
    <property type="entry name" value="QPRTase"/>
    <property type="match status" value="1"/>
</dbReference>
<dbReference type="GO" id="GO:0004514">
    <property type="term" value="F:nicotinate-nucleotide diphosphorylase (carboxylating) activity"/>
    <property type="evidence" value="ECO:0007669"/>
    <property type="project" value="UniProtKB-EC"/>
</dbReference>
<dbReference type="GO" id="GO:0009435">
    <property type="term" value="P:NAD+ biosynthetic process"/>
    <property type="evidence" value="ECO:0007669"/>
    <property type="project" value="UniProtKB-UniPathway"/>
</dbReference>
<organism evidence="9">
    <name type="scientific">Hemiselmis tepida</name>
    <dbReference type="NCBI Taxonomy" id="464990"/>
    <lineage>
        <taxon>Eukaryota</taxon>
        <taxon>Cryptophyceae</taxon>
        <taxon>Cryptomonadales</taxon>
        <taxon>Hemiselmidaceae</taxon>
        <taxon>Hemiselmis</taxon>
    </lineage>
</organism>
<evidence type="ECO:0000256" key="6">
    <source>
        <dbReference type="PIRNR" id="PIRNR006250"/>
    </source>
</evidence>
<feature type="domain" description="Quinolinate phosphoribosyl transferase N-terminal" evidence="8">
    <location>
        <begin position="45"/>
        <end position="130"/>
    </location>
</feature>
<dbReference type="SUPFAM" id="SSF51690">
    <property type="entry name" value="Nicotinate/Quinolinate PRTase C-terminal domain-like"/>
    <property type="match status" value="1"/>
</dbReference>
<keyword evidence="3 6" id="KW-0662">Pyridine nucleotide biosynthesis</keyword>
<dbReference type="InterPro" id="IPR013785">
    <property type="entry name" value="Aldolase_TIM"/>
</dbReference>
<dbReference type="AlphaFoldDB" id="A0A7S0W485"/>
<dbReference type="InterPro" id="IPR037128">
    <property type="entry name" value="Quinolinate_PRibosylTase_N_sf"/>
</dbReference>
<evidence type="ECO:0000259" key="8">
    <source>
        <dbReference type="Pfam" id="PF02749"/>
    </source>
</evidence>
<dbReference type="InterPro" id="IPR004393">
    <property type="entry name" value="NadC"/>
</dbReference>
<dbReference type="Gene3D" id="3.20.20.70">
    <property type="entry name" value="Aldolase class I"/>
    <property type="match status" value="1"/>
</dbReference>
<evidence type="ECO:0000256" key="5">
    <source>
        <dbReference type="ARBA" id="ARBA00022679"/>
    </source>
</evidence>
<dbReference type="PIRSF" id="PIRSF006250">
    <property type="entry name" value="NadC_ModD"/>
    <property type="match status" value="1"/>
</dbReference>
<comment type="pathway">
    <text evidence="1 6">Cofactor biosynthesis; NAD(+) biosynthesis; nicotinate D-ribonucleotide from quinolinate: step 1/1.</text>
</comment>
<reference evidence="9" key="1">
    <citation type="submission" date="2021-01" db="EMBL/GenBank/DDBJ databases">
        <authorList>
            <person name="Corre E."/>
            <person name="Pelletier E."/>
            <person name="Niang G."/>
            <person name="Scheremetjew M."/>
            <person name="Finn R."/>
            <person name="Kale V."/>
            <person name="Holt S."/>
            <person name="Cochrane G."/>
            <person name="Meng A."/>
            <person name="Brown T."/>
            <person name="Cohen L."/>
        </authorList>
    </citation>
    <scope>NUCLEOTIDE SEQUENCE</scope>
    <source>
        <strain evidence="9">CCMP443</strain>
    </source>
</reference>
<comment type="function">
    <text evidence="6">Involved in the catabolism of quinolinic acid (QA).</text>
</comment>
<comment type="similarity">
    <text evidence="2 6">Belongs to the NadC/ModD family.</text>
</comment>
<evidence type="ECO:0000313" key="9">
    <source>
        <dbReference type="EMBL" id="CAD8797706.1"/>
    </source>
</evidence>
<name>A0A7S0W485_9CRYP</name>
<dbReference type="UniPathway" id="UPA00253">
    <property type="reaction ID" value="UER00331"/>
</dbReference>
<dbReference type="Pfam" id="PF02749">
    <property type="entry name" value="QRPTase_N"/>
    <property type="match status" value="1"/>
</dbReference>
<protein>
    <recommendedName>
        <fullName evidence="6">Nicotinate-nucleotide pyrophosphorylase [carboxylating]</fullName>
        <ecNumber evidence="6">2.4.2.19</ecNumber>
    </recommendedName>
    <alternativeName>
        <fullName evidence="6">Quinolinate phosphoribosyltransferase [decarboxylating]</fullName>
    </alternativeName>
</protein>
<dbReference type="EMBL" id="HBFN01019462">
    <property type="protein sequence ID" value="CAD8797706.1"/>
    <property type="molecule type" value="Transcribed_RNA"/>
</dbReference>
<comment type="catalytic activity">
    <reaction evidence="6">
        <text>nicotinate beta-D-ribonucleotide + CO2 + diphosphate = quinolinate + 5-phospho-alpha-D-ribose 1-diphosphate + 2 H(+)</text>
        <dbReference type="Rhea" id="RHEA:12733"/>
        <dbReference type="ChEBI" id="CHEBI:15378"/>
        <dbReference type="ChEBI" id="CHEBI:16526"/>
        <dbReference type="ChEBI" id="CHEBI:29959"/>
        <dbReference type="ChEBI" id="CHEBI:33019"/>
        <dbReference type="ChEBI" id="CHEBI:57502"/>
        <dbReference type="ChEBI" id="CHEBI:58017"/>
        <dbReference type="EC" id="2.4.2.19"/>
    </reaction>
</comment>
<feature type="domain" description="Quinolinate phosphoribosyl transferase C-terminal" evidence="7">
    <location>
        <begin position="132"/>
        <end position="317"/>
    </location>
</feature>
<dbReference type="InterPro" id="IPR002638">
    <property type="entry name" value="Quinolinate_PRibosylTrfase_C"/>
</dbReference>
<dbReference type="InterPro" id="IPR036068">
    <property type="entry name" value="Nicotinate_pribotase-like_C"/>
</dbReference>
<dbReference type="InterPro" id="IPR022412">
    <property type="entry name" value="Quinolinate_PRibosylTrfase_N"/>
</dbReference>
<sequence>MAMRLDENNLSLPDLYEKLTASGLVTRLLELARDEDLGTGGHVGDLTCQVMMEPSQTTKALLRARADLVVSGLAVVPEAVRILSPDVECVFKAKDGDHVNKGDTLIAISGPSKQVLTLERTILNTIGRLSGIATRTRAFLERITAEAGKDCKAKLLDTRKTTPGLRVLEKYAVRCGGGYCHRLGLHDAVLVKDNHIAGMTPTQVAERVGTAIERAEELRGKGMEIKFFEVEVDDLQQFGALLTLPQGGIDFVLLDNMGPDKLREAVKMRDAAGSSILLEASGGVSLETIGAIAQAGVDRISVGGLTHQAVNIDVGLDSG</sequence>
<dbReference type="GO" id="GO:0005737">
    <property type="term" value="C:cytoplasm"/>
    <property type="evidence" value="ECO:0007669"/>
    <property type="project" value="TreeGrafter"/>
</dbReference>
<dbReference type="FunFam" id="3.20.20.70:FF:000030">
    <property type="entry name" value="Nicotinate-nucleotide pyrophosphorylase, carboxylating"/>
    <property type="match status" value="1"/>
</dbReference>
<dbReference type="GO" id="GO:0034213">
    <property type="term" value="P:quinolinate catabolic process"/>
    <property type="evidence" value="ECO:0007669"/>
    <property type="project" value="TreeGrafter"/>
</dbReference>
<dbReference type="InterPro" id="IPR027277">
    <property type="entry name" value="NadC/ModD"/>
</dbReference>
<comment type="subunit">
    <text evidence="6">Hexamer formed by 3 homodimers.</text>
</comment>
<dbReference type="NCBIfam" id="TIGR00078">
    <property type="entry name" value="nadC"/>
    <property type="match status" value="1"/>
</dbReference>
<dbReference type="PANTHER" id="PTHR32179:SF3">
    <property type="entry name" value="NICOTINATE-NUCLEOTIDE PYROPHOSPHORYLASE [CARBOXYLATING]"/>
    <property type="match status" value="1"/>
</dbReference>
<keyword evidence="4 6" id="KW-0328">Glycosyltransferase</keyword>
<evidence type="ECO:0000256" key="4">
    <source>
        <dbReference type="ARBA" id="ARBA00022676"/>
    </source>
</evidence>
<evidence type="ECO:0000256" key="1">
    <source>
        <dbReference type="ARBA" id="ARBA00004893"/>
    </source>
</evidence>
<dbReference type="PANTHER" id="PTHR32179">
    <property type="entry name" value="NICOTINATE-NUCLEOTIDE PYROPHOSPHORYLASE [CARBOXYLATING]"/>
    <property type="match status" value="1"/>
</dbReference>
<keyword evidence="5 6" id="KW-0808">Transferase</keyword>
<dbReference type="Pfam" id="PF01729">
    <property type="entry name" value="QRPTase_C"/>
    <property type="match status" value="1"/>
</dbReference>
<gene>
    <name evidence="9" type="ORF">HTEP1355_LOCUS11347</name>
</gene>
<proteinExistence type="inferred from homology"/>
<dbReference type="SUPFAM" id="SSF54675">
    <property type="entry name" value="Nicotinate/Quinolinate PRTase N-terminal domain-like"/>
    <property type="match status" value="1"/>
</dbReference>
<dbReference type="EC" id="2.4.2.19" evidence="6"/>
<accession>A0A7S0W485</accession>